<comment type="cofactor">
    <cofactor evidence="1 3">
        <name>pyridoxal 5'-phosphate</name>
        <dbReference type="ChEBI" id="CHEBI:597326"/>
    </cofactor>
</comment>
<evidence type="ECO:0000256" key="2">
    <source>
        <dbReference type="ARBA" id="ARBA00022898"/>
    </source>
</evidence>
<dbReference type="PANTHER" id="PTHR11808">
    <property type="entry name" value="TRANS-SULFURATION ENZYME FAMILY MEMBER"/>
    <property type="match status" value="1"/>
</dbReference>
<organism evidence="4 5">
    <name type="scientific">Paenibacillus eucommiae</name>
    <dbReference type="NCBI Taxonomy" id="1355755"/>
    <lineage>
        <taxon>Bacteria</taxon>
        <taxon>Bacillati</taxon>
        <taxon>Bacillota</taxon>
        <taxon>Bacilli</taxon>
        <taxon>Bacillales</taxon>
        <taxon>Paenibacillaceae</taxon>
        <taxon>Paenibacillus</taxon>
    </lineage>
</organism>
<comment type="similarity">
    <text evidence="3">Belongs to the trans-sulfuration enzymes family.</text>
</comment>
<dbReference type="RefSeq" id="WP_209971411.1">
    <property type="nucleotide sequence ID" value="NZ_JAGGLB010000005.1"/>
</dbReference>
<dbReference type="Pfam" id="PF01053">
    <property type="entry name" value="Cys_Met_Meta_PP"/>
    <property type="match status" value="1"/>
</dbReference>
<accession>A0ABS4ISW2</accession>
<dbReference type="SUPFAM" id="SSF53383">
    <property type="entry name" value="PLP-dependent transferases"/>
    <property type="match status" value="1"/>
</dbReference>
<dbReference type="GO" id="GO:0016829">
    <property type="term" value="F:lyase activity"/>
    <property type="evidence" value="ECO:0007669"/>
    <property type="project" value="UniProtKB-KW"/>
</dbReference>
<dbReference type="PANTHER" id="PTHR11808:SF80">
    <property type="entry name" value="CYSTATHIONINE GAMMA-LYASE"/>
    <property type="match status" value="1"/>
</dbReference>
<proteinExistence type="inferred from homology"/>
<comment type="caution">
    <text evidence="4">The sequence shown here is derived from an EMBL/GenBank/DDBJ whole genome shotgun (WGS) entry which is preliminary data.</text>
</comment>
<dbReference type="InterPro" id="IPR015421">
    <property type="entry name" value="PyrdxlP-dep_Trfase_major"/>
</dbReference>
<reference evidence="4 5" key="1">
    <citation type="submission" date="2021-03" db="EMBL/GenBank/DDBJ databases">
        <title>Genomic Encyclopedia of Type Strains, Phase IV (KMG-IV): sequencing the most valuable type-strain genomes for metagenomic binning, comparative biology and taxonomic classification.</title>
        <authorList>
            <person name="Goeker M."/>
        </authorList>
    </citation>
    <scope>NUCLEOTIDE SEQUENCE [LARGE SCALE GENOMIC DNA]</scope>
    <source>
        <strain evidence="4 5">DSM 26048</strain>
    </source>
</reference>
<evidence type="ECO:0000256" key="1">
    <source>
        <dbReference type="ARBA" id="ARBA00001933"/>
    </source>
</evidence>
<keyword evidence="5" id="KW-1185">Reference proteome</keyword>
<keyword evidence="2 3" id="KW-0663">Pyridoxal phosphate</keyword>
<dbReference type="Gene3D" id="3.40.640.10">
    <property type="entry name" value="Type I PLP-dependent aspartate aminotransferase-like (Major domain)"/>
    <property type="match status" value="1"/>
</dbReference>
<dbReference type="EMBL" id="JAGGLB010000005">
    <property type="protein sequence ID" value="MBP1990664.1"/>
    <property type="molecule type" value="Genomic_DNA"/>
</dbReference>
<dbReference type="EC" id="4.4.1.1" evidence="4"/>
<name>A0ABS4ISW2_9BACL</name>
<dbReference type="Proteomes" id="UP001519287">
    <property type="component" value="Unassembled WGS sequence"/>
</dbReference>
<sequence>MKKHLASEDICTHLGDEYDRYLGAIIPPIFQNTLFTHKHTDHGYAYSRISNPTIELAEKKLAALEAGNWAVCYSSGVAAISAVIAYFAANESHIICIKNTYGRVNQLLEHYSRKFQISTTFVEGNDPAEIKAAIRPETKLIYLESPSSLVYQMQDLEAIACIAKSHDIYTAIDNTWASPIFQNPLCFGIDLVIHSLSKYIGGHSDLIGGVVIGADMEMGTGFHEERAMFGAVMDPHLSWMVTRSIRTLPVRMKQHQENALRVASFLEGHPKVSQVFYPGLASHPQYELGLKQMSGYSGVMSIAVSGEPEQVAKMLKQLQYFEVGSSWGGFESLIALLPFNEKLAGEMNETISVSAPKSLLRISVGLENVQSLINDLDRALHTLD</sequence>
<dbReference type="PIRSF" id="PIRSF001434">
    <property type="entry name" value="CGS"/>
    <property type="match status" value="1"/>
</dbReference>
<dbReference type="InterPro" id="IPR000277">
    <property type="entry name" value="Cys/Met-Metab_PyrdxlP-dep_enz"/>
</dbReference>
<dbReference type="InterPro" id="IPR015424">
    <property type="entry name" value="PyrdxlP-dep_Trfase"/>
</dbReference>
<dbReference type="CDD" id="cd00614">
    <property type="entry name" value="CGS_like"/>
    <property type="match status" value="1"/>
</dbReference>
<dbReference type="Gene3D" id="3.90.1150.10">
    <property type="entry name" value="Aspartate Aminotransferase, domain 1"/>
    <property type="match status" value="1"/>
</dbReference>
<dbReference type="InterPro" id="IPR015422">
    <property type="entry name" value="PyrdxlP-dep_Trfase_small"/>
</dbReference>
<gene>
    <name evidence="4" type="ORF">J2Z66_002270</name>
</gene>
<evidence type="ECO:0000313" key="5">
    <source>
        <dbReference type="Proteomes" id="UP001519287"/>
    </source>
</evidence>
<protein>
    <submittedName>
        <fullName evidence="4">Cystathionine gamma-lyase</fullName>
        <ecNumber evidence="4">4.4.1.1</ecNumber>
    </submittedName>
</protein>
<evidence type="ECO:0000313" key="4">
    <source>
        <dbReference type="EMBL" id="MBP1990664.1"/>
    </source>
</evidence>
<keyword evidence="4" id="KW-0456">Lyase</keyword>
<evidence type="ECO:0000256" key="3">
    <source>
        <dbReference type="RuleBase" id="RU362118"/>
    </source>
</evidence>